<proteinExistence type="predicted"/>
<organism evidence="2 3">
    <name type="scientific">Metamycoplasma neophronis</name>
    <dbReference type="NCBI Taxonomy" id="872983"/>
    <lineage>
        <taxon>Bacteria</taxon>
        <taxon>Bacillati</taxon>
        <taxon>Mycoplasmatota</taxon>
        <taxon>Mycoplasmoidales</taxon>
        <taxon>Metamycoplasmataceae</taxon>
        <taxon>Metamycoplasma</taxon>
    </lineage>
</organism>
<evidence type="ECO:0000256" key="1">
    <source>
        <dbReference type="PROSITE-ProRule" id="PRU00182"/>
    </source>
</evidence>
<dbReference type="Pfam" id="PF13275">
    <property type="entry name" value="S4_2"/>
    <property type="match status" value="1"/>
</dbReference>
<keyword evidence="1" id="KW-0694">RNA-binding</keyword>
<comment type="caution">
    <text evidence="2">The sequence shown here is derived from an EMBL/GenBank/DDBJ whole genome shotgun (WGS) entry which is preliminary data.</text>
</comment>
<evidence type="ECO:0000313" key="3">
    <source>
        <dbReference type="Proteomes" id="UP000316851"/>
    </source>
</evidence>
<dbReference type="CDD" id="cd00165">
    <property type="entry name" value="S4"/>
    <property type="match status" value="1"/>
</dbReference>
<dbReference type="RefSeq" id="WP_140914633.1">
    <property type="nucleotide sequence ID" value="NZ_VHHP01000002.1"/>
</dbReference>
<protein>
    <submittedName>
        <fullName evidence="2">RNA-binding S4 domain-containing protein</fullName>
    </submittedName>
</protein>
<dbReference type="Proteomes" id="UP000316851">
    <property type="component" value="Unassembled WGS sequence"/>
</dbReference>
<keyword evidence="3" id="KW-1185">Reference proteome</keyword>
<sequence>MKVEITGEFIKLSQFLKKIEACPTGGMAKYFVKIHKILVNDKPVDGRNAKLRVGDTIWIDDNIYILVAKKEQ</sequence>
<dbReference type="PROSITE" id="PS50889">
    <property type="entry name" value="S4"/>
    <property type="match status" value="1"/>
</dbReference>
<dbReference type="InterPro" id="IPR036986">
    <property type="entry name" value="S4_RNA-bd_sf"/>
</dbReference>
<evidence type="ECO:0000313" key="2">
    <source>
        <dbReference type="EMBL" id="TPR54288.1"/>
    </source>
</evidence>
<gene>
    <name evidence="2" type="ORF">FJR74_00710</name>
</gene>
<dbReference type="EMBL" id="VHHP01000002">
    <property type="protein sequence ID" value="TPR54288.1"/>
    <property type="molecule type" value="Genomic_DNA"/>
</dbReference>
<name>A0ABY2Z169_9BACT</name>
<dbReference type="Gene3D" id="3.10.290.10">
    <property type="entry name" value="RNA-binding S4 domain"/>
    <property type="match status" value="1"/>
</dbReference>
<dbReference type="SUPFAM" id="SSF55174">
    <property type="entry name" value="Alpha-L RNA-binding motif"/>
    <property type="match status" value="1"/>
</dbReference>
<reference evidence="2" key="1">
    <citation type="submission" date="2019-06" db="EMBL/GenBank/DDBJ databases">
        <title>Mycoplasma neophronis type strain whole genome sequence.</title>
        <authorList>
            <person name="Spergser J."/>
        </authorList>
    </citation>
    <scope>NUCLEOTIDE SEQUENCE [LARGE SCALE GENOMIC DNA]</scope>
    <source>
        <strain evidence="2">DSM 24097</strain>
    </source>
</reference>
<accession>A0ABY2Z169</accession>